<reference evidence="2 3" key="1">
    <citation type="submission" date="2019-06" db="EMBL/GenBank/DDBJ databases">
        <title>Genomic insights into carbon and energy metabolism of Deferribacter autotrophicus revealed new metabolic traits in the phylum Deferribacteres.</title>
        <authorList>
            <person name="Slobodkin A.I."/>
            <person name="Slobodkina G.B."/>
            <person name="Allioux M."/>
            <person name="Alain K."/>
            <person name="Jebbar M."/>
            <person name="Shadrin V."/>
            <person name="Kublanov I.V."/>
            <person name="Toshchakov S.V."/>
            <person name="Bonch-Osmolovskaya E.A."/>
        </authorList>
    </citation>
    <scope>NUCLEOTIDE SEQUENCE [LARGE SCALE GENOMIC DNA]</scope>
    <source>
        <strain evidence="2 3">SL50</strain>
    </source>
</reference>
<gene>
    <name evidence="2" type="ORF">FHQ18_06850</name>
</gene>
<dbReference type="InterPro" id="IPR011990">
    <property type="entry name" value="TPR-like_helical_dom_sf"/>
</dbReference>
<sequence length="350" mass="39958">MTRPFLEDSIMLKKVIFFLIIIALIIPNNYAAIKIYFGKITEIKGTPLVNGKRAKKRKKVYVGDKIVTDSKSSLSIIMKNKTVFVISPDSEVILKKTDRRNGNTEIELKKGSVRSVVAKLKPRDRYSIISAGAVAGVKGTEFIAFSNSEALCVFTDEGVVNILTDNGSVDTRKGEMTQASKGIMPLEPVNFEKDEKLKEMFQTLLSITDFKLPDELEKSKRLPDIIARWNINYANYLADSKKYNEALKSLDYAYLFAKSPDFKAEALYKKSIIKSKFFNDLSSAEKHLLDILVSYKDTIYYEYAVFQIGFIAYEQKDYEKCKEYFNKYKKEFPEGRFNSTVDVILNLIPN</sequence>
<dbReference type="PANTHER" id="PTHR38731:SF1">
    <property type="entry name" value="FECR PROTEIN DOMAIN-CONTAINING PROTEIN"/>
    <property type="match status" value="1"/>
</dbReference>
<dbReference type="Proteomes" id="UP000322876">
    <property type="component" value="Unassembled WGS sequence"/>
</dbReference>
<name>A0A5A8F1Y9_9BACT</name>
<dbReference type="OrthoDB" id="5448452at2"/>
<dbReference type="InterPro" id="IPR006860">
    <property type="entry name" value="FecR"/>
</dbReference>
<dbReference type="Gene3D" id="2.60.120.1440">
    <property type="match status" value="1"/>
</dbReference>
<dbReference type="AlphaFoldDB" id="A0A5A8F1Y9"/>
<dbReference type="PANTHER" id="PTHR38731">
    <property type="entry name" value="LIPL45-RELATED LIPOPROTEIN-RELATED"/>
    <property type="match status" value="1"/>
</dbReference>
<dbReference type="Gene3D" id="1.25.40.10">
    <property type="entry name" value="Tetratricopeptide repeat domain"/>
    <property type="match status" value="1"/>
</dbReference>
<dbReference type="SUPFAM" id="SSF48452">
    <property type="entry name" value="TPR-like"/>
    <property type="match status" value="1"/>
</dbReference>
<dbReference type="EMBL" id="VFJB01000005">
    <property type="protein sequence ID" value="KAA0258110.1"/>
    <property type="molecule type" value="Genomic_DNA"/>
</dbReference>
<evidence type="ECO:0000313" key="3">
    <source>
        <dbReference type="Proteomes" id="UP000322876"/>
    </source>
</evidence>
<feature type="domain" description="FecR protein" evidence="1">
    <location>
        <begin position="64"/>
        <end position="160"/>
    </location>
</feature>
<accession>A0A5A8F1Y9</accession>
<keyword evidence="3" id="KW-1185">Reference proteome</keyword>
<protein>
    <recommendedName>
        <fullName evidence="1">FecR protein domain-containing protein</fullName>
    </recommendedName>
</protein>
<evidence type="ECO:0000259" key="1">
    <source>
        <dbReference type="Pfam" id="PF04773"/>
    </source>
</evidence>
<dbReference type="Pfam" id="PF04773">
    <property type="entry name" value="FecR"/>
    <property type="match status" value="1"/>
</dbReference>
<organism evidence="2 3">
    <name type="scientific">Deferribacter autotrophicus</name>
    <dbReference type="NCBI Taxonomy" id="500465"/>
    <lineage>
        <taxon>Bacteria</taxon>
        <taxon>Pseudomonadati</taxon>
        <taxon>Deferribacterota</taxon>
        <taxon>Deferribacteres</taxon>
        <taxon>Deferribacterales</taxon>
        <taxon>Deferribacteraceae</taxon>
        <taxon>Deferribacter</taxon>
    </lineage>
</organism>
<proteinExistence type="predicted"/>
<evidence type="ECO:0000313" key="2">
    <source>
        <dbReference type="EMBL" id="KAA0258110.1"/>
    </source>
</evidence>
<comment type="caution">
    <text evidence="2">The sequence shown here is derived from an EMBL/GenBank/DDBJ whole genome shotgun (WGS) entry which is preliminary data.</text>
</comment>